<evidence type="ECO:0000313" key="2">
    <source>
        <dbReference type="EMBL" id="VEL38428.1"/>
    </source>
</evidence>
<organism evidence="2 3">
    <name type="scientific">Protopolystoma xenopodis</name>
    <dbReference type="NCBI Taxonomy" id="117903"/>
    <lineage>
        <taxon>Eukaryota</taxon>
        <taxon>Metazoa</taxon>
        <taxon>Spiralia</taxon>
        <taxon>Lophotrochozoa</taxon>
        <taxon>Platyhelminthes</taxon>
        <taxon>Monogenea</taxon>
        <taxon>Polyopisthocotylea</taxon>
        <taxon>Polystomatidea</taxon>
        <taxon>Polystomatidae</taxon>
        <taxon>Protopolystoma</taxon>
    </lineage>
</organism>
<protein>
    <submittedName>
        <fullName evidence="2">Uncharacterized protein</fullName>
    </submittedName>
</protein>
<evidence type="ECO:0000256" key="1">
    <source>
        <dbReference type="SAM" id="MobiDB-lite"/>
    </source>
</evidence>
<feature type="region of interest" description="Disordered" evidence="1">
    <location>
        <begin position="79"/>
        <end position="103"/>
    </location>
</feature>
<proteinExistence type="predicted"/>
<gene>
    <name evidence="2" type="ORF">PXEA_LOCUS31868</name>
</gene>
<dbReference type="Proteomes" id="UP000784294">
    <property type="component" value="Unassembled WGS sequence"/>
</dbReference>
<dbReference type="AlphaFoldDB" id="A0A448XJW4"/>
<name>A0A448XJW4_9PLAT</name>
<dbReference type="EMBL" id="CAAALY010257916">
    <property type="protein sequence ID" value="VEL38428.1"/>
    <property type="molecule type" value="Genomic_DNA"/>
</dbReference>
<comment type="caution">
    <text evidence="2">The sequence shown here is derived from an EMBL/GenBank/DDBJ whole genome shotgun (WGS) entry which is preliminary data.</text>
</comment>
<accession>A0A448XJW4</accession>
<keyword evidence="3" id="KW-1185">Reference proteome</keyword>
<evidence type="ECO:0000313" key="3">
    <source>
        <dbReference type="Proteomes" id="UP000784294"/>
    </source>
</evidence>
<reference evidence="2" key="1">
    <citation type="submission" date="2018-11" db="EMBL/GenBank/DDBJ databases">
        <authorList>
            <consortium name="Pathogen Informatics"/>
        </authorList>
    </citation>
    <scope>NUCLEOTIDE SEQUENCE</scope>
</reference>
<sequence>MSLVSFISIQFAICGPCIHSVRRLLIGWIHSHSSLYRSSPSYFEISFRHGRFRPGSPKVTFVFRQCPVLRHLTRFGSPFPLHQSSGQTKRPRLFSLPSNMPKA</sequence>